<name>A0ABD3RKX0_9LAMI</name>
<evidence type="ECO:0000313" key="1">
    <source>
        <dbReference type="EMBL" id="KAL3813573.1"/>
    </source>
</evidence>
<evidence type="ECO:0000313" key="2">
    <source>
        <dbReference type="Proteomes" id="UP001634393"/>
    </source>
</evidence>
<evidence type="ECO:0008006" key="3">
    <source>
        <dbReference type="Google" id="ProtNLM"/>
    </source>
</evidence>
<comment type="caution">
    <text evidence="1">The sequence shown here is derived from an EMBL/GenBank/DDBJ whole genome shotgun (WGS) entry which is preliminary data.</text>
</comment>
<gene>
    <name evidence="1" type="ORF">ACJIZ3_014841</name>
</gene>
<dbReference type="AlphaFoldDB" id="A0ABD3RKX0"/>
<dbReference type="EMBL" id="JBJXBP010000008">
    <property type="protein sequence ID" value="KAL3813573.1"/>
    <property type="molecule type" value="Genomic_DNA"/>
</dbReference>
<keyword evidence="2" id="KW-1185">Reference proteome</keyword>
<sequence length="34" mass="3883">MHGLVVLDDVHIARNQRSNIARDGQKAHLLVSRY</sequence>
<protein>
    <recommendedName>
        <fullName evidence="3">Transposase</fullName>
    </recommendedName>
</protein>
<organism evidence="1 2">
    <name type="scientific">Penstemon smallii</name>
    <dbReference type="NCBI Taxonomy" id="265156"/>
    <lineage>
        <taxon>Eukaryota</taxon>
        <taxon>Viridiplantae</taxon>
        <taxon>Streptophyta</taxon>
        <taxon>Embryophyta</taxon>
        <taxon>Tracheophyta</taxon>
        <taxon>Spermatophyta</taxon>
        <taxon>Magnoliopsida</taxon>
        <taxon>eudicotyledons</taxon>
        <taxon>Gunneridae</taxon>
        <taxon>Pentapetalae</taxon>
        <taxon>asterids</taxon>
        <taxon>lamiids</taxon>
        <taxon>Lamiales</taxon>
        <taxon>Plantaginaceae</taxon>
        <taxon>Cheloneae</taxon>
        <taxon>Penstemon</taxon>
    </lineage>
</organism>
<dbReference type="Proteomes" id="UP001634393">
    <property type="component" value="Unassembled WGS sequence"/>
</dbReference>
<proteinExistence type="predicted"/>
<accession>A0ABD3RKX0</accession>
<reference evidence="1 2" key="1">
    <citation type="submission" date="2024-12" db="EMBL/GenBank/DDBJ databases">
        <title>The unique morphological basis and parallel evolutionary history of personate flowers in Penstemon.</title>
        <authorList>
            <person name="Depatie T.H."/>
            <person name="Wessinger C.A."/>
        </authorList>
    </citation>
    <scope>NUCLEOTIDE SEQUENCE [LARGE SCALE GENOMIC DNA]</scope>
    <source>
        <strain evidence="1">WTNN_2</strain>
        <tissue evidence="1">Leaf</tissue>
    </source>
</reference>